<name>A0A518G4C2_9BACT</name>
<protein>
    <submittedName>
        <fullName evidence="1">Uncharacterized protein</fullName>
    </submittedName>
</protein>
<organism evidence="1 2">
    <name type="scientific">Aureliella helgolandensis</name>
    <dbReference type="NCBI Taxonomy" id="2527968"/>
    <lineage>
        <taxon>Bacteria</taxon>
        <taxon>Pseudomonadati</taxon>
        <taxon>Planctomycetota</taxon>
        <taxon>Planctomycetia</taxon>
        <taxon>Pirellulales</taxon>
        <taxon>Pirellulaceae</taxon>
        <taxon>Aureliella</taxon>
    </lineage>
</organism>
<accession>A0A518G4C2</accession>
<dbReference type="KEGG" id="ahel:Q31a_17450"/>
<reference evidence="1 2" key="1">
    <citation type="submission" date="2019-02" db="EMBL/GenBank/DDBJ databases">
        <title>Deep-cultivation of Planctomycetes and their phenomic and genomic characterization uncovers novel biology.</title>
        <authorList>
            <person name="Wiegand S."/>
            <person name="Jogler M."/>
            <person name="Boedeker C."/>
            <person name="Pinto D."/>
            <person name="Vollmers J."/>
            <person name="Rivas-Marin E."/>
            <person name="Kohn T."/>
            <person name="Peeters S.H."/>
            <person name="Heuer A."/>
            <person name="Rast P."/>
            <person name="Oberbeckmann S."/>
            <person name="Bunk B."/>
            <person name="Jeske O."/>
            <person name="Meyerdierks A."/>
            <person name="Storesund J.E."/>
            <person name="Kallscheuer N."/>
            <person name="Luecker S."/>
            <person name="Lage O.M."/>
            <person name="Pohl T."/>
            <person name="Merkel B.J."/>
            <person name="Hornburger P."/>
            <person name="Mueller R.-W."/>
            <person name="Bruemmer F."/>
            <person name="Labrenz M."/>
            <person name="Spormann A.M."/>
            <person name="Op den Camp H."/>
            <person name="Overmann J."/>
            <person name="Amann R."/>
            <person name="Jetten M.S.M."/>
            <person name="Mascher T."/>
            <person name="Medema M.H."/>
            <person name="Devos D.P."/>
            <person name="Kaster A.-K."/>
            <person name="Ovreas L."/>
            <person name="Rohde M."/>
            <person name="Galperin M.Y."/>
            <person name="Jogler C."/>
        </authorList>
    </citation>
    <scope>NUCLEOTIDE SEQUENCE [LARGE SCALE GENOMIC DNA]</scope>
    <source>
        <strain evidence="1 2">Q31a</strain>
    </source>
</reference>
<evidence type="ECO:0000313" key="2">
    <source>
        <dbReference type="Proteomes" id="UP000318017"/>
    </source>
</evidence>
<sequence length="37" mass="3974">MRRNMFGLLIPSFKHLLDLDSVAPGSAFSIVLLLSGG</sequence>
<proteinExistence type="predicted"/>
<keyword evidence="2" id="KW-1185">Reference proteome</keyword>
<dbReference type="AlphaFoldDB" id="A0A518G4C2"/>
<gene>
    <name evidence="1" type="ORF">Q31a_17450</name>
</gene>
<dbReference type="Proteomes" id="UP000318017">
    <property type="component" value="Chromosome"/>
</dbReference>
<dbReference type="EMBL" id="CP036298">
    <property type="protein sequence ID" value="QDV23447.1"/>
    <property type="molecule type" value="Genomic_DNA"/>
</dbReference>
<evidence type="ECO:0000313" key="1">
    <source>
        <dbReference type="EMBL" id="QDV23447.1"/>
    </source>
</evidence>